<comment type="caution">
    <text evidence="6">The sequence shown here is derived from an EMBL/GenBank/DDBJ whole genome shotgun (WGS) entry which is preliminary data.</text>
</comment>
<keyword evidence="1" id="KW-0343">GTPase activation</keyword>
<dbReference type="GO" id="GO:0006913">
    <property type="term" value="P:nucleocytoplasmic transport"/>
    <property type="evidence" value="ECO:0007669"/>
    <property type="project" value="TreeGrafter"/>
</dbReference>
<dbReference type="EMBL" id="CAMXCT020001184">
    <property type="protein sequence ID" value="CAL1140995.1"/>
    <property type="molecule type" value="Genomic_DNA"/>
</dbReference>
<evidence type="ECO:0000313" key="8">
    <source>
        <dbReference type="Proteomes" id="UP001152797"/>
    </source>
</evidence>
<dbReference type="SMART" id="SM00054">
    <property type="entry name" value="EFh"/>
    <property type="match status" value="2"/>
</dbReference>
<dbReference type="GO" id="GO:0005096">
    <property type="term" value="F:GTPase activator activity"/>
    <property type="evidence" value="ECO:0007669"/>
    <property type="project" value="UniProtKB-KW"/>
</dbReference>
<evidence type="ECO:0000313" key="6">
    <source>
        <dbReference type="EMBL" id="CAI3987620.1"/>
    </source>
</evidence>
<name>A0A9P1FUT6_9DINO</name>
<evidence type="ECO:0000256" key="1">
    <source>
        <dbReference type="ARBA" id="ARBA00022468"/>
    </source>
</evidence>
<evidence type="ECO:0000313" key="7">
    <source>
        <dbReference type="EMBL" id="CAL1140995.1"/>
    </source>
</evidence>
<organism evidence="6">
    <name type="scientific">Cladocopium goreaui</name>
    <dbReference type="NCBI Taxonomy" id="2562237"/>
    <lineage>
        <taxon>Eukaryota</taxon>
        <taxon>Sar</taxon>
        <taxon>Alveolata</taxon>
        <taxon>Dinophyceae</taxon>
        <taxon>Suessiales</taxon>
        <taxon>Symbiodiniaceae</taxon>
        <taxon>Cladocopium</taxon>
    </lineage>
</organism>
<dbReference type="Proteomes" id="UP001152797">
    <property type="component" value="Unassembled WGS sequence"/>
</dbReference>
<dbReference type="InterPro" id="IPR032675">
    <property type="entry name" value="LRR_dom_sf"/>
</dbReference>
<dbReference type="PROSITE" id="PS50222">
    <property type="entry name" value="EF_HAND_2"/>
    <property type="match status" value="1"/>
</dbReference>
<evidence type="ECO:0000256" key="3">
    <source>
        <dbReference type="ARBA" id="ARBA00022737"/>
    </source>
</evidence>
<keyword evidence="8" id="KW-1185">Reference proteome</keyword>
<dbReference type="InterPro" id="IPR001611">
    <property type="entry name" value="Leu-rich_rpt"/>
</dbReference>
<reference evidence="7" key="2">
    <citation type="submission" date="2024-04" db="EMBL/GenBank/DDBJ databases">
        <authorList>
            <person name="Chen Y."/>
            <person name="Shah S."/>
            <person name="Dougan E. K."/>
            <person name="Thang M."/>
            <person name="Chan C."/>
        </authorList>
    </citation>
    <scope>NUCLEOTIDE SEQUENCE [LARGE SCALE GENOMIC DNA]</scope>
</reference>
<dbReference type="GO" id="GO:0048471">
    <property type="term" value="C:perinuclear region of cytoplasm"/>
    <property type="evidence" value="ECO:0007669"/>
    <property type="project" value="TreeGrafter"/>
</dbReference>
<feature type="domain" description="EF-hand" evidence="5">
    <location>
        <begin position="1436"/>
        <end position="1471"/>
    </location>
</feature>
<sequence>YLVDLVLSKRPLPRRQEAETETFTCGGEPQSALVTHEEVQNWANGTQEAIICSISHAWETREHPEPCRHQLQHIVNHTGLYGAAFKADIWIFYDYSSLFQYERTNSHEDKSFRKAMNNMHLMYAHECTLTFRIETLTPKDVWETMMADEGAVVRVYDAGSKTLKEKPLKLLEANRTPYLQRGWCMAEIEWSSLRGVNAQHQHIDRPEDPKSETQGSDDLNGRVPMIPEKFRQQMEQAKFTHRSDADAVIYLQQKIFREKVIECQHLVLEGLPAQEILALAHALPHYENLKSLTVTRFQCGEEEATSLGKARDMSVMVVLVALASRQVETLEIIGGIGESGRFMVKALAEALKINSSVRDMNLAHNRIGPEGAQALAETLKTNSSVRDMNLAHNKIGPEGAQALAGALKINSSVRDMNLARNDIDDTGAQALAEALKINSSVRDMNLEHNMIGSEGAQAVADALQRKTSVRDTTADGAKALAEALKTNTSVTSIDLGNNSIGDEGAKAFCVPGFQVAVAEALKTNTSVTRIDLGLNSIGDEGVKALAEALKTNTSVTSIRLSKNSIGAEGAQAFCAPGFQVALAEALKKNTSVTSIGLAESSIGDEGVKAFCVPVFQVALAEALKTNVSVTSIKLARNSIGDEGVKAFCVPGFQVALAEALKKNTSVTRIGLAKNSIGDEGVKAFCVPGFQLALAEALKTNVSVTSINLCDNSIGVEGVKAFCVPGFQVAAHGLTDVNLDLLPSRFQFDQALAEALKKNTSVTSIRLSSNSIGVEGVKAFCVPVFQVALAEALKKNTSVTSIDLGGNSIGVEGVKALAEALKTNVSMTSIGLWANSIRNEGAQALAEALKTNVSVTSISLERSSIGAEGVKAFCVPGFQVALAEALKTNTSVTRIYLRDNPIGDEGVKAFCVPGFQVAAHGSSGHSEVDTDMTAFENPNPDVAERAVCFDPHSGRPIQVQRSSAEEQTLETRQRFQTRRSKGFLTWCHKFFSVVFFERDSELTLLGFGTAQSQSAEPQLEDVVMGSGGSSQALHKSLDMARFAHGVMLTVVGLEVFATPEELKFLTRFGNREPYSKLIFRGFRYFCTGGQWLQTHLPQTLMLSLPSLVFLPSKCVFGLTEMDPQWDANFAEVHSKLYDEIMSSIHLVFAHFSDGVRGLPAERLGQAMRILGMNPTEHQDLWPQIVYKHLADLGRPYIDQATFHRFIQAVVDYLKQYDTANKGALSTEEVQAAIRETEENPALRSPRFLLTSDSQSPRQLGIPLGREASVAKMPSNSHPDASKGQLDIVELATCFLELGDEADMLEPSEAEKERASASEADSKAVKIQVVKDDVSADAEAHAGAGVPSFGGRQESASGPAAYSTMFNDVRASTNAVFRYFSQPSGVPAERLGHAMAILGMNPTEYEVKKHLAGLGGPKYIDRKMFHRFIEEELGKLIPKVQELLDYLKQFDTDGKGALSEEELQEVMRGSELSQDEVQARWELHDGIWRLSLFKVCHEPAKPIRLDTALTLPPVFQ</sequence>
<keyword evidence="2" id="KW-0433">Leucine-rich repeat</keyword>
<dbReference type="GO" id="GO:0005634">
    <property type="term" value="C:nucleus"/>
    <property type="evidence" value="ECO:0007669"/>
    <property type="project" value="TreeGrafter"/>
</dbReference>
<proteinExistence type="predicted"/>
<dbReference type="Gene3D" id="3.80.10.10">
    <property type="entry name" value="Ribonuclease Inhibitor"/>
    <property type="match status" value="9"/>
</dbReference>
<dbReference type="GO" id="GO:0005509">
    <property type="term" value="F:calcium ion binding"/>
    <property type="evidence" value="ECO:0007669"/>
    <property type="project" value="InterPro"/>
</dbReference>
<dbReference type="Pfam" id="PF13516">
    <property type="entry name" value="LRR_6"/>
    <property type="match status" value="14"/>
</dbReference>
<dbReference type="SUPFAM" id="SSF47473">
    <property type="entry name" value="EF-hand"/>
    <property type="match status" value="2"/>
</dbReference>
<reference evidence="6" key="1">
    <citation type="submission" date="2022-10" db="EMBL/GenBank/DDBJ databases">
        <authorList>
            <person name="Chen Y."/>
            <person name="Dougan E. K."/>
            <person name="Chan C."/>
            <person name="Rhodes N."/>
            <person name="Thang M."/>
        </authorList>
    </citation>
    <scope>NUCLEOTIDE SEQUENCE</scope>
</reference>
<dbReference type="GO" id="GO:0031267">
    <property type="term" value="F:small GTPase binding"/>
    <property type="evidence" value="ECO:0007669"/>
    <property type="project" value="TreeGrafter"/>
</dbReference>
<dbReference type="EMBL" id="CAMXCT030001184">
    <property type="protein sequence ID" value="CAL4774932.1"/>
    <property type="molecule type" value="Genomic_DNA"/>
</dbReference>
<keyword evidence="3" id="KW-0677">Repeat</keyword>
<dbReference type="InterPro" id="IPR002048">
    <property type="entry name" value="EF_hand_dom"/>
</dbReference>
<evidence type="ECO:0000256" key="4">
    <source>
        <dbReference type="SAM" id="MobiDB-lite"/>
    </source>
</evidence>
<gene>
    <name evidence="6" type="ORF">C1SCF055_LOCUS14875</name>
</gene>
<dbReference type="SUPFAM" id="SSF52047">
    <property type="entry name" value="RNI-like"/>
    <property type="match status" value="2"/>
</dbReference>
<dbReference type="PANTHER" id="PTHR24113:SF12">
    <property type="entry name" value="RAN GTPASE-ACTIVATING PROTEIN 1"/>
    <property type="match status" value="1"/>
</dbReference>
<feature type="compositionally biased region" description="Basic and acidic residues" evidence="4">
    <location>
        <begin position="201"/>
        <end position="211"/>
    </location>
</feature>
<dbReference type="GO" id="GO:0005829">
    <property type="term" value="C:cytosol"/>
    <property type="evidence" value="ECO:0007669"/>
    <property type="project" value="TreeGrafter"/>
</dbReference>
<evidence type="ECO:0000256" key="2">
    <source>
        <dbReference type="ARBA" id="ARBA00022614"/>
    </source>
</evidence>
<feature type="non-terminal residue" evidence="6">
    <location>
        <position position="1514"/>
    </location>
</feature>
<dbReference type="InterPro" id="IPR027038">
    <property type="entry name" value="RanGap"/>
</dbReference>
<protein>
    <recommendedName>
        <fullName evidence="5">EF-hand domain-containing protein</fullName>
    </recommendedName>
</protein>
<dbReference type="PANTHER" id="PTHR24113">
    <property type="entry name" value="RAN GTPASE-ACTIVATING PROTEIN 1"/>
    <property type="match status" value="1"/>
</dbReference>
<accession>A0A9P1FUT6</accession>
<feature type="region of interest" description="Disordered" evidence="4">
    <location>
        <begin position="199"/>
        <end position="222"/>
    </location>
</feature>
<dbReference type="EMBL" id="CAMXCT010001184">
    <property type="protein sequence ID" value="CAI3987620.1"/>
    <property type="molecule type" value="Genomic_DNA"/>
</dbReference>
<dbReference type="Gene3D" id="1.10.238.10">
    <property type="entry name" value="EF-hand"/>
    <property type="match status" value="1"/>
</dbReference>
<dbReference type="InterPro" id="IPR011992">
    <property type="entry name" value="EF-hand-dom_pair"/>
</dbReference>
<evidence type="ECO:0000259" key="5">
    <source>
        <dbReference type="PROSITE" id="PS50222"/>
    </source>
</evidence>
<dbReference type="SMART" id="SM00368">
    <property type="entry name" value="LRR_RI"/>
    <property type="match status" value="15"/>
</dbReference>